<dbReference type="Proteomes" id="UP000050277">
    <property type="component" value="Unassembled WGS sequence"/>
</dbReference>
<evidence type="ECO:0000313" key="2">
    <source>
        <dbReference type="EMBL" id="KPL91329.1"/>
    </source>
</evidence>
<reference evidence="2 3" key="1">
    <citation type="submission" date="2015-07" db="EMBL/GenBank/DDBJ databases">
        <title>Whole genome sequence of Herpetosiphon geysericola DSM 7119.</title>
        <authorList>
            <person name="Hemp J."/>
            <person name="Ward L.M."/>
            <person name="Pace L.A."/>
            <person name="Fischer W.W."/>
        </authorList>
    </citation>
    <scope>NUCLEOTIDE SEQUENCE [LARGE SCALE GENOMIC DNA]</scope>
    <source>
        <strain evidence="2 3">DSM 7119</strain>
    </source>
</reference>
<dbReference type="OrthoDB" id="49117at2"/>
<protein>
    <recommendedName>
        <fullName evidence="1">DZANK-type domain-containing protein</fullName>
    </recommendedName>
</protein>
<accession>A0A0P6Z2B2</accession>
<comment type="caution">
    <text evidence="2">The sequence shown here is derived from an EMBL/GenBank/DDBJ whole genome shotgun (WGS) entry which is preliminary data.</text>
</comment>
<organism evidence="2 3">
    <name type="scientific">Herpetosiphon geysericola</name>
    <dbReference type="NCBI Taxonomy" id="70996"/>
    <lineage>
        <taxon>Bacteria</taxon>
        <taxon>Bacillati</taxon>
        <taxon>Chloroflexota</taxon>
        <taxon>Chloroflexia</taxon>
        <taxon>Herpetosiphonales</taxon>
        <taxon>Herpetosiphonaceae</taxon>
        <taxon>Herpetosiphon</taxon>
    </lineage>
</organism>
<evidence type="ECO:0000259" key="1">
    <source>
        <dbReference type="Pfam" id="PF12773"/>
    </source>
</evidence>
<dbReference type="EMBL" id="LGKP01000006">
    <property type="protein sequence ID" value="KPL91329.1"/>
    <property type="molecule type" value="Genomic_DNA"/>
</dbReference>
<evidence type="ECO:0000313" key="3">
    <source>
        <dbReference type="Proteomes" id="UP000050277"/>
    </source>
</evidence>
<keyword evidence="3" id="KW-1185">Reference proteome</keyword>
<proteinExistence type="predicted"/>
<name>A0A0P6Z2B2_9CHLR</name>
<gene>
    <name evidence="2" type="ORF">SE18_02575</name>
</gene>
<dbReference type="AlphaFoldDB" id="A0A0P6Z2B2"/>
<dbReference type="Pfam" id="PF12773">
    <property type="entry name" value="DZR"/>
    <property type="match status" value="1"/>
</dbReference>
<dbReference type="InterPro" id="IPR025874">
    <property type="entry name" value="DZR"/>
</dbReference>
<feature type="domain" description="DZANK-type" evidence="1">
    <location>
        <begin position="5"/>
        <end position="57"/>
    </location>
</feature>
<sequence length="140" mass="15631">MMQACTYCGGNVPDDWEECKTCGWLRDGSLALPLEPTKCPYCDDEVSEDWEECPSCGWLRDGSLGITPPEPAPPSVRQLICLRCQAQMTFLGFKQFRESSNSLDILQGRFGSFRHDFQILELHGCGYCGYAELALPHIGS</sequence>
<dbReference type="RefSeq" id="WP_054532854.1">
    <property type="nucleotide sequence ID" value="NZ_LGKP01000006.1"/>
</dbReference>